<comment type="catalytic activity">
    <reaction evidence="10">
        <text>adenylyl-molybdopterin + molybdate = Mo-molybdopterin + AMP + H(+)</text>
        <dbReference type="Rhea" id="RHEA:35047"/>
        <dbReference type="ChEBI" id="CHEBI:15378"/>
        <dbReference type="ChEBI" id="CHEBI:36264"/>
        <dbReference type="ChEBI" id="CHEBI:62727"/>
        <dbReference type="ChEBI" id="CHEBI:71302"/>
        <dbReference type="ChEBI" id="CHEBI:456215"/>
        <dbReference type="EC" id="2.10.1.1"/>
    </reaction>
</comment>
<dbReference type="PANTHER" id="PTHR10192:SF5">
    <property type="entry name" value="GEPHYRIN"/>
    <property type="match status" value="1"/>
</dbReference>
<evidence type="ECO:0000256" key="4">
    <source>
        <dbReference type="ARBA" id="ARBA00010763"/>
    </source>
</evidence>
<sequence length="397" mass="40320">MIPVAEARARIVAALAPTGPENIGLDAALGRVLAADVAARRTQPPVAVSAMDGWAVRSADGAGPLRAIGESAAGRGFAGAVAPGETVRIFTGAPVPAGADAVAIQEDARHEGDLVHLADVPGPGRFVRPAGLDFATGDLLYSAPRRLGVRDIGLLAAADVPRIDVHRRPRIAVLATGDELVPPGLPRGPAQIVDAARPALLAFIEARGATAVDLGIARDDAADIATRAGRAAGADLLVTLGGASVGDHDLIARVLAGDGATLDFWKIAMRPGKPLMFGRHGDTPLLGLPGNPVSAFVCSLLFLGPAIERLSGLPGAAPRLAEVRLASPLGANDKREDYVRATLAPGADGIPLAQPAPVQDSSQLRTLALADALIQRPVLAPALPAGALVPAILLDQI</sequence>
<gene>
    <name evidence="13" type="ORF">DKG75_04485</name>
</gene>
<evidence type="ECO:0000256" key="6">
    <source>
        <dbReference type="ARBA" id="ARBA00022679"/>
    </source>
</evidence>
<dbReference type="InterPro" id="IPR036688">
    <property type="entry name" value="MoeA_C_domain_IV_sf"/>
</dbReference>
<evidence type="ECO:0000259" key="12">
    <source>
        <dbReference type="SMART" id="SM00852"/>
    </source>
</evidence>
<dbReference type="PANTHER" id="PTHR10192">
    <property type="entry name" value="MOLYBDOPTERIN BIOSYNTHESIS PROTEIN"/>
    <property type="match status" value="1"/>
</dbReference>
<feature type="domain" description="MoaB/Mog" evidence="12">
    <location>
        <begin position="172"/>
        <end position="309"/>
    </location>
</feature>
<dbReference type="GO" id="GO:0005829">
    <property type="term" value="C:cytosol"/>
    <property type="evidence" value="ECO:0007669"/>
    <property type="project" value="TreeGrafter"/>
</dbReference>
<dbReference type="SUPFAM" id="SSF53218">
    <property type="entry name" value="Molybdenum cofactor biosynthesis proteins"/>
    <property type="match status" value="1"/>
</dbReference>
<comment type="similarity">
    <text evidence="4 11">Belongs to the MoeA family.</text>
</comment>
<dbReference type="Pfam" id="PF03454">
    <property type="entry name" value="MoeA_C"/>
    <property type="match status" value="1"/>
</dbReference>
<comment type="pathway">
    <text evidence="3 11">Cofactor biosynthesis; molybdopterin biosynthesis.</text>
</comment>
<dbReference type="InterPro" id="IPR008284">
    <property type="entry name" value="MoCF_biosynth_CS"/>
</dbReference>
<evidence type="ECO:0000313" key="14">
    <source>
        <dbReference type="Proteomes" id="UP000246077"/>
    </source>
</evidence>
<dbReference type="RefSeq" id="WP_109920145.1">
    <property type="nucleotide sequence ID" value="NZ_QGLF01000001.1"/>
</dbReference>
<evidence type="ECO:0000256" key="3">
    <source>
        <dbReference type="ARBA" id="ARBA00005046"/>
    </source>
</evidence>
<keyword evidence="6 11" id="KW-0808">Transferase</keyword>
<dbReference type="AlphaFoldDB" id="A0A317ED89"/>
<keyword evidence="14" id="KW-1185">Reference proteome</keyword>
<dbReference type="SUPFAM" id="SSF63882">
    <property type="entry name" value="MoeA N-terminal region -like"/>
    <property type="match status" value="1"/>
</dbReference>
<dbReference type="OrthoDB" id="9804758at2"/>
<evidence type="ECO:0000256" key="7">
    <source>
        <dbReference type="ARBA" id="ARBA00022723"/>
    </source>
</evidence>
<reference evidence="14" key="1">
    <citation type="submission" date="2018-05" db="EMBL/GenBank/DDBJ databases">
        <title>Zavarzinia sp. HR-AS.</title>
        <authorList>
            <person name="Lee Y."/>
            <person name="Jeon C.O."/>
        </authorList>
    </citation>
    <scope>NUCLEOTIDE SEQUENCE [LARGE SCALE GENOMIC DNA]</scope>
    <source>
        <strain evidence="14">DSM 1231</strain>
    </source>
</reference>
<dbReference type="Pfam" id="PF03453">
    <property type="entry name" value="MoeA_N"/>
    <property type="match status" value="1"/>
</dbReference>
<keyword evidence="5 11" id="KW-0500">Molybdenum</keyword>
<evidence type="ECO:0000256" key="2">
    <source>
        <dbReference type="ARBA" id="ARBA00002901"/>
    </source>
</evidence>
<proteinExistence type="inferred from homology"/>
<evidence type="ECO:0000256" key="11">
    <source>
        <dbReference type="RuleBase" id="RU365090"/>
    </source>
</evidence>
<dbReference type="Gene3D" id="3.90.105.10">
    <property type="entry name" value="Molybdopterin biosynthesis moea protein, domain 2"/>
    <property type="match status" value="1"/>
</dbReference>
<keyword evidence="8 11" id="KW-0460">Magnesium</keyword>
<comment type="caution">
    <text evidence="13">The sequence shown here is derived from an EMBL/GenBank/DDBJ whole genome shotgun (WGS) entry which is preliminary data.</text>
</comment>
<evidence type="ECO:0000256" key="5">
    <source>
        <dbReference type="ARBA" id="ARBA00022505"/>
    </source>
</evidence>
<keyword evidence="9 11" id="KW-0501">Molybdenum cofactor biosynthesis</keyword>
<protein>
    <recommendedName>
        <fullName evidence="11">Molybdopterin molybdenumtransferase</fullName>
        <ecNumber evidence="11">2.10.1.1</ecNumber>
    </recommendedName>
</protein>
<dbReference type="InterPro" id="IPR036135">
    <property type="entry name" value="MoeA_linker/N_sf"/>
</dbReference>
<evidence type="ECO:0000313" key="13">
    <source>
        <dbReference type="EMBL" id="PWR24110.1"/>
    </source>
</evidence>
<dbReference type="UniPathway" id="UPA00344"/>
<comment type="function">
    <text evidence="2 11">Catalyzes the insertion of molybdate into adenylated molybdopterin with the concomitant release of AMP.</text>
</comment>
<accession>A0A317ED89</accession>
<dbReference type="PROSITE" id="PS01079">
    <property type="entry name" value="MOCF_BIOSYNTHESIS_2"/>
    <property type="match status" value="1"/>
</dbReference>
<dbReference type="EMBL" id="QGLF01000001">
    <property type="protein sequence ID" value="PWR24110.1"/>
    <property type="molecule type" value="Genomic_DNA"/>
</dbReference>
<dbReference type="GO" id="GO:0046872">
    <property type="term" value="F:metal ion binding"/>
    <property type="evidence" value="ECO:0007669"/>
    <property type="project" value="UniProtKB-UniRule"/>
</dbReference>
<evidence type="ECO:0000256" key="8">
    <source>
        <dbReference type="ARBA" id="ARBA00022842"/>
    </source>
</evidence>
<evidence type="ECO:0000256" key="9">
    <source>
        <dbReference type="ARBA" id="ARBA00023150"/>
    </source>
</evidence>
<dbReference type="FunFam" id="3.40.980.10:FF:000004">
    <property type="entry name" value="Molybdopterin molybdenumtransferase"/>
    <property type="match status" value="1"/>
</dbReference>
<evidence type="ECO:0000256" key="10">
    <source>
        <dbReference type="ARBA" id="ARBA00047317"/>
    </source>
</evidence>
<comment type="cofactor">
    <cofactor evidence="1 11">
        <name>Mg(2+)</name>
        <dbReference type="ChEBI" id="CHEBI:18420"/>
    </cofactor>
</comment>
<dbReference type="InterPro" id="IPR001453">
    <property type="entry name" value="MoaB/Mog_dom"/>
</dbReference>
<dbReference type="CDD" id="cd00887">
    <property type="entry name" value="MoeA"/>
    <property type="match status" value="1"/>
</dbReference>
<dbReference type="Gene3D" id="2.170.190.11">
    <property type="entry name" value="Molybdopterin biosynthesis moea protein, domain 3"/>
    <property type="match status" value="1"/>
</dbReference>
<dbReference type="Pfam" id="PF00994">
    <property type="entry name" value="MoCF_biosynth"/>
    <property type="match status" value="1"/>
</dbReference>
<dbReference type="InterPro" id="IPR036425">
    <property type="entry name" value="MoaB/Mog-like_dom_sf"/>
</dbReference>
<dbReference type="Proteomes" id="UP000246077">
    <property type="component" value="Unassembled WGS sequence"/>
</dbReference>
<evidence type="ECO:0000256" key="1">
    <source>
        <dbReference type="ARBA" id="ARBA00001946"/>
    </source>
</evidence>
<organism evidence="13 14">
    <name type="scientific">Zavarzinia compransoris</name>
    <dbReference type="NCBI Taxonomy" id="1264899"/>
    <lineage>
        <taxon>Bacteria</taxon>
        <taxon>Pseudomonadati</taxon>
        <taxon>Pseudomonadota</taxon>
        <taxon>Alphaproteobacteria</taxon>
        <taxon>Rhodospirillales</taxon>
        <taxon>Zavarziniaceae</taxon>
        <taxon>Zavarzinia</taxon>
    </lineage>
</organism>
<dbReference type="InterPro" id="IPR005110">
    <property type="entry name" value="MoeA_linker/N"/>
</dbReference>
<dbReference type="GO" id="GO:0006777">
    <property type="term" value="P:Mo-molybdopterin cofactor biosynthetic process"/>
    <property type="evidence" value="ECO:0007669"/>
    <property type="project" value="UniProtKB-UniRule"/>
</dbReference>
<dbReference type="SMART" id="SM00852">
    <property type="entry name" value="MoCF_biosynth"/>
    <property type="match status" value="1"/>
</dbReference>
<dbReference type="Gene3D" id="3.40.980.10">
    <property type="entry name" value="MoaB/Mog-like domain"/>
    <property type="match status" value="1"/>
</dbReference>
<dbReference type="InterPro" id="IPR038987">
    <property type="entry name" value="MoeA-like"/>
</dbReference>
<keyword evidence="7 11" id="KW-0479">Metal-binding</keyword>
<dbReference type="InterPro" id="IPR005111">
    <property type="entry name" value="MoeA_C_domain_IV"/>
</dbReference>
<dbReference type="GO" id="GO:0061599">
    <property type="term" value="F:molybdopterin molybdotransferase activity"/>
    <property type="evidence" value="ECO:0007669"/>
    <property type="project" value="UniProtKB-UniRule"/>
</dbReference>
<dbReference type="NCBIfam" id="NF045515">
    <property type="entry name" value="Glp_gephyrin"/>
    <property type="match status" value="1"/>
</dbReference>
<dbReference type="EC" id="2.10.1.1" evidence="11"/>
<dbReference type="SUPFAM" id="SSF63867">
    <property type="entry name" value="MoeA C-terminal domain-like"/>
    <property type="match status" value="1"/>
</dbReference>
<name>A0A317ED89_9PROT</name>
<dbReference type="Gene3D" id="2.40.340.10">
    <property type="entry name" value="MoeA, C-terminal, domain IV"/>
    <property type="match status" value="1"/>
</dbReference>